<evidence type="ECO:0000313" key="2">
    <source>
        <dbReference type="Proteomes" id="UP000276133"/>
    </source>
</evidence>
<name>A0A3M7PSQ8_BRAPC</name>
<comment type="caution">
    <text evidence="1">The sequence shown here is derived from an EMBL/GenBank/DDBJ whole genome shotgun (WGS) entry which is preliminary data.</text>
</comment>
<gene>
    <name evidence="1" type="ORF">BpHYR1_039810</name>
</gene>
<reference evidence="1 2" key="1">
    <citation type="journal article" date="2018" name="Sci. Rep.">
        <title>Genomic signatures of local adaptation to the degree of environmental predictability in rotifers.</title>
        <authorList>
            <person name="Franch-Gras L."/>
            <person name="Hahn C."/>
            <person name="Garcia-Roger E.M."/>
            <person name="Carmona M.J."/>
            <person name="Serra M."/>
            <person name="Gomez A."/>
        </authorList>
    </citation>
    <scope>NUCLEOTIDE SEQUENCE [LARGE SCALE GENOMIC DNA]</scope>
    <source>
        <strain evidence="1">HYR1</strain>
    </source>
</reference>
<dbReference type="Proteomes" id="UP000276133">
    <property type="component" value="Unassembled WGS sequence"/>
</dbReference>
<accession>A0A3M7PSQ8</accession>
<evidence type="ECO:0000313" key="1">
    <source>
        <dbReference type="EMBL" id="RNA02156.1"/>
    </source>
</evidence>
<proteinExistence type="predicted"/>
<dbReference type="AlphaFoldDB" id="A0A3M7PSQ8"/>
<protein>
    <submittedName>
        <fullName evidence="1">Uncharacterized protein</fullName>
    </submittedName>
</protein>
<organism evidence="1 2">
    <name type="scientific">Brachionus plicatilis</name>
    <name type="common">Marine rotifer</name>
    <name type="synonym">Brachionus muelleri</name>
    <dbReference type="NCBI Taxonomy" id="10195"/>
    <lineage>
        <taxon>Eukaryota</taxon>
        <taxon>Metazoa</taxon>
        <taxon>Spiralia</taxon>
        <taxon>Gnathifera</taxon>
        <taxon>Rotifera</taxon>
        <taxon>Eurotatoria</taxon>
        <taxon>Monogononta</taxon>
        <taxon>Pseudotrocha</taxon>
        <taxon>Ploima</taxon>
        <taxon>Brachionidae</taxon>
        <taxon>Brachionus</taxon>
    </lineage>
</organism>
<keyword evidence="2" id="KW-1185">Reference proteome</keyword>
<dbReference type="EMBL" id="REGN01009025">
    <property type="protein sequence ID" value="RNA02156.1"/>
    <property type="molecule type" value="Genomic_DNA"/>
</dbReference>
<sequence>MELKPDNVVNFDKDLATDDYLDGENWKDDILNSVMDDTLSDDEEDDDCNDVIIDSAQTKKEVEISEIHCMIGEIRSYLTNNHPCLCKEFMTFESNLVDVANIKQSKIEDYFKN</sequence>